<dbReference type="SMART" id="SM00256">
    <property type="entry name" value="FBOX"/>
    <property type="match status" value="2"/>
</dbReference>
<organism evidence="2 3">
    <name type="scientific">Gossypium australe</name>
    <dbReference type="NCBI Taxonomy" id="47621"/>
    <lineage>
        <taxon>Eukaryota</taxon>
        <taxon>Viridiplantae</taxon>
        <taxon>Streptophyta</taxon>
        <taxon>Embryophyta</taxon>
        <taxon>Tracheophyta</taxon>
        <taxon>Spermatophyta</taxon>
        <taxon>Magnoliopsida</taxon>
        <taxon>eudicotyledons</taxon>
        <taxon>Gunneridae</taxon>
        <taxon>Pentapetalae</taxon>
        <taxon>rosids</taxon>
        <taxon>malvids</taxon>
        <taxon>Malvales</taxon>
        <taxon>Malvaceae</taxon>
        <taxon>Malvoideae</taxon>
        <taxon>Gossypium</taxon>
    </lineage>
</organism>
<protein>
    <submittedName>
        <fullName evidence="2">F-box protein PP2-B11</fullName>
    </submittedName>
</protein>
<dbReference type="Pfam" id="PF12937">
    <property type="entry name" value="F-box-like"/>
    <property type="match status" value="2"/>
</dbReference>
<dbReference type="InterPro" id="IPR025886">
    <property type="entry name" value="PP2-like"/>
</dbReference>
<evidence type="ECO:0000259" key="1">
    <source>
        <dbReference type="PROSITE" id="PS50181"/>
    </source>
</evidence>
<dbReference type="Pfam" id="PF14299">
    <property type="entry name" value="PP2"/>
    <property type="match status" value="3"/>
</dbReference>
<comment type="caution">
    <text evidence="2">The sequence shown here is derived from an EMBL/GenBank/DDBJ whole genome shotgun (WGS) entry which is preliminary data.</text>
</comment>
<dbReference type="Proteomes" id="UP000325315">
    <property type="component" value="Unassembled WGS sequence"/>
</dbReference>
<dbReference type="Gene3D" id="1.20.1280.50">
    <property type="match status" value="2"/>
</dbReference>
<feature type="domain" description="F-box" evidence="1">
    <location>
        <begin position="449"/>
        <end position="495"/>
    </location>
</feature>
<dbReference type="OrthoDB" id="1918565at2759"/>
<dbReference type="InterPro" id="IPR001810">
    <property type="entry name" value="F-box_dom"/>
</dbReference>
<dbReference type="CDD" id="cd22162">
    <property type="entry name" value="F-box_AtSKIP3-like"/>
    <property type="match status" value="2"/>
</dbReference>
<name>A0A5B6UDW3_9ROSI</name>
<feature type="domain" description="F-box" evidence="1">
    <location>
        <begin position="1"/>
        <end position="47"/>
    </location>
</feature>
<proteinExistence type="predicted"/>
<gene>
    <name evidence="2" type="ORF">EPI10_017827</name>
</gene>
<sequence length="694" mass="79904">MEITSILPEECLCLIISLTSPEDACRSAMISHAFRSVANRDEVWEKFLPSDCRSIISGSSSSSLLSLGKKDVYFHLCFHPILIQTGNMSFQLEKKSGRKCYMMGARALSIIPGDTPAHWIWTSLQESRFPETAELKQAWWLNMRGKIETKILSSDTNYAVYFVFKLRKEHTTGFTQRTVGLHVHVDKIGLREVRMVSLDPLRDEPRYIRERGDGWMEIEMGAFFNNCGDDGSVELSVWEAHTNYFKQGLIIEGIELRPKDETTKKINGNYKDIARRLPVFDHIIDFARRCMSIGHNCDALWKKFLPSDYRSIISSSLLSLGKKDVYFHTDRFPEVANINLVWWIEVKGKIETRNLSPNTSYVIYLVFKLRDSHTIEFKHRTVGLHVNDDGVASWELRRVLIVPYRCEALYILDRGDGWMEVELGQFLNECRDDGTLKFSLREIDTTKRMEITSILPEECLCLIISLTSPEDACRSAMISHAFRSVANRDEVWEKFLPSDCRSIISGSSSSPLLSLGKKDSFQLEKKSGKKCYMTGARALSIIPEDTPAHWIWTSLQKSRFPETAELKQAWWLNMRGKIETKILSSDTNYAVYFVFKLRKEHITGFMQRTVGLHVHVDKIGLREVRMVSLDPLRDEPRYIRERGDGWMEIEMGAFFNNRGDDGSVEFSVWEAHTNYFKQGLIIEGIELRPKDVAS</sequence>
<dbReference type="SUPFAM" id="SSF81383">
    <property type="entry name" value="F-box domain"/>
    <property type="match status" value="2"/>
</dbReference>
<dbReference type="InterPro" id="IPR036047">
    <property type="entry name" value="F-box-like_dom_sf"/>
</dbReference>
<reference evidence="3" key="1">
    <citation type="journal article" date="2019" name="Plant Biotechnol. J.">
        <title>Genome sequencing of the Australian wild diploid species Gossypium australe highlights disease resistance and delayed gland morphogenesis.</title>
        <authorList>
            <person name="Cai Y."/>
            <person name="Cai X."/>
            <person name="Wang Q."/>
            <person name="Wang P."/>
            <person name="Zhang Y."/>
            <person name="Cai C."/>
            <person name="Xu Y."/>
            <person name="Wang K."/>
            <person name="Zhou Z."/>
            <person name="Wang C."/>
            <person name="Geng S."/>
            <person name="Li B."/>
            <person name="Dong Q."/>
            <person name="Hou Y."/>
            <person name="Wang H."/>
            <person name="Ai P."/>
            <person name="Liu Z."/>
            <person name="Yi F."/>
            <person name="Sun M."/>
            <person name="An G."/>
            <person name="Cheng J."/>
            <person name="Zhang Y."/>
            <person name="Shi Q."/>
            <person name="Xie Y."/>
            <person name="Shi X."/>
            <person name="Chang Y."/>
            <person name="Huang F."/>
            <person name="Chen Y."/>
            <person name="Hong S."/>
            <person name="Mi L."/>
            <person name="Sun Q."/>
            <person name="Zhang L."/>
            <person name="Zhou B."/>
            <person name="Peng R."/>
            <person name="Zhang X."/>
            <person name="Liu F."/>
        </authorList>
    </citation>
    <scope>NUCLEOTIDE SEQUENCE [LARGE SCALE GENOMIC DNA]</scope>
    <source>
        <strain evidence="3">cv. PA1801</strain>
    </source>
</reference>
<dbReference type="AlphaFoldDB" id="A0A5B6UDW3"/>
<evidence type="ECO:0000313" key="3">
    <source>
        <dbReference type="Proteomes" id="UP000325315"/>
    </source>
</evidence>
<evidence type="ECO:0000313" key="2">
    <source>
        <dbReference type="EMBL" id="KAA3454734.1"/>
    </source>
</evidence>
<dbReference type="PANTHER" id="PTHR32278">
    <property type="entry name" value="F-BOX DOMAIN-CONTAINING PROTEIN"/>
    <property type="match status" value="1"/>
</dbReference>
<dbReference type="EMBL" id="SMMG02000012">
    <property type="protein sequence ID" value="KAA3454734.1"/>
    <property type="molecule type" value="Genomic_DNA"/>
</dbReference>
<keyword evidence="3" id="KW-1185">Reference proteome</keyword>
<dbReference type="PANTHER" id="PTHR32278:SF135">
    <property type="entry name" value="F-BOX PROTEIN PP2-B12"/>
    <property type="match status" value="1"/>
</dbReference>
<accession>A0A5B6UDW3</accession>
<dbReference type="PROSITE" id="PS50181">
    <property type="entry name" value="FBOX"/>
    <property type="match status" value="2"/>
</dbReference>